<dbReference type="AlphaFoldDB" id="A0A7J8R0V7"/>
<accession>A0A7J8R0V7</accession>
<evidence type="ECO:0000313" key="2">
    <source>
        <dbReference type="Proteomes" id="UP000593561"/>
    </source>
</evidence>
<name>A0A7J8R0V7_GOSDV</name>
<dbReference type="PANTHER" id="PTHR31286">
    <property type="entry name" value="GLYCINE-RICH CELL WALL STRUCTURAL PROTEIN 1.8-LIKE"/>
    <property type="match status" value="1"/>
</dbReference>
<organism evidence="1 2">
    <name type="scientific">Gossypium davidsonii</name>
    <name type="common">Davidson's cotton</name>
    <name type="synonym">Gossypium klotzschianum subsp. davidsonii</name>
    <dbReference type="NCBI Taxonomy" id="34287"/>
    <lineage>
        <taxon>Eukaryota</taxon>
        <taxon>Viridiplantae</taxon>
        <taxon>Streptophyta</taxon>
        <taxon>Embryophyta</taxon>
        <taxon>Tracheophyta</taxon>
        <taxon>Spermatophyta</taxon>
        <taxon>Magnoliopsida</taxon>
        <taxon>eudicotyledons</taxon>
        <taxon>Gunneridae</taxon>
        <taxon>Pentapetalae</taxon>
        <taxon>rosids</taxon>
        <taxon>malvids</taxon>
        <taxon>Malvales</taxon>
        <taxon>Malvaceae</taxon>
        <taxon>Malvoideae</taxon>
        <taxon>Gossypium</taxon>
    </lineage>
</organism>
<evidence type="ECO:0000313" key="1">
    <source>
        <dbReference type="EMBL" id="MBA0607469.1"/>
    </source>
</evidence>
<dbReference type="InterPro" id="IPR040256">
    <property type="entry name" value="At4g02000-like"/>
</dbReference>
<comment type="caution">
    <text evidence="1">The sequence shown here is derived from an EMBL/GenBank/DDBJ whole genome shotgun (WGS) entry which is preliminary data.</text>
</comment>
<proteinExistence type="predicted"/>
<keyword evidence="2" id="KW-1185">Reference proteome</keyword>
<protein>
    <recommendedName>
        <fullName evidence="3">DUF4283 domain-containing protein</fullName>
    </recommendedName>
</protein>
<reference evidence="1 2" key="1">
    <citation type="journal article" date="2019" name="Genome Biol. Evol.">
        <title>Insights into the evolution of the New World diploid cottons (Gossypium, subgenus Houzingenia) based on genome sequencing.</title>
        <authorList>
            <person name="Grover C.E."/>
            <person name="Arick M.A. 2nd"/>
            <person name="Thrash A."/>
            <person name="Conover J.L."/>
            <person name="Sanders W.S."/>
            <person name="Peterson D.G."/>
            <person name="Frelichowski J.E."/>
            <person name="Scheffler J.A."/>
            <person name="Scheffler B.E."/>
            <person name="Wendel J.F."/>
        </authorList>
    </citation>
    <scope>NUCLEOTIDE SEQUENCE [LARGE SCALE GENOMIC DNA]</scope>
    <source>
        <strain evidence="1">27</strain>
        <tissue evidence="1">Leaf</tissue>
    </source>
</reference>
<gene>
    <name evidence="1" type="ORF">Godav_019764</name>
</gene>
<dbReference type="PANTHER" id="PTHR31286:SF99">
    <property type="entry name" value="DUF4283 DOMAIN-CONTAINING PROTEIN"/>
    <property type="match status" value="1"/>
</dbReference>
<evidence type="ECO:0008006" key="3">
    <source>
        <dbReference type="Google" id="ProtNLM"/>
    </source>
</evidence>
<dbReference type="Proteomes" id="UP000593561">
    <property type="component" value="Unassembled WGS sequence"/>
</dbReference>
<feature type="non-terminal residue" evidence="1">
    <location>
        <position position="1"/>
    </location>
</feature>
<dbReference type="EMBL" id="JABFAC010000002">
    <property type="protein sequence ID" value="MBA0607469.1"/>
    <property type="molecule type" value="Genomic_DNA"/>
</dbReference>
<sequence length="243" mass="28265">EFSLLTLTRRFSLCRQFWLIIALKELLKRFDFEKMNPQIEVGWKVDDLEERKNSFKDVLLGSTKNSNFVGRGFGVEDIELGEGDIISESIGGISSIKLSERVYSFLEKSMERTVILILLDRKITINDDYIKALLEVLWVVFGHYLTVQPWSTSFLTNKAHPMRFMGWIRLLRLFGMLYKKSILKKISGTIGCVVKIDENTKNGMRGYVSKLAVTHLTRICRKIRVTEHYCTNRTFKHTFHTLS</sequence>